<dbReference type="PANTHER" id="PTHR43442:SF3">
    <property type="entry name" value="GLUCONOKINASE-RELATED"/>
    <property type="match status" value="1"/>
</dbReference>
<evidence type="ECO:0000256" key="1">
    <source>
        <dbReference type="ARBA" id="ARBA00004761"/>
    </source>
</evidence>
<dbReference type="OrthoDB" id="9795716at2"/>
<dbReference type="CDD" id="cd02021">
    <property type="entry name" value="GntK"/>
    <property type="match status" value="1"/>
</dbReference>
<keyword evidence="5 10" id="KW-0547">Nucleotide-binding</keyword>
<proteinExistence type="inferred from homology"/>
<evidence type="ECO:0000313" key="11">
    <source>
        <dbReference type="EMBL" id="RRJ88835.1"/>
    </source>
</evidence>
<evidence type="ECO:0000256" key="3">
    <source>
        <dbReference type="ARBA" id="ARBA00012054"/>
    </source>
</evidence>
<evidence type="ECO:0000313" key="12">
    <source>
        <dbReference type="Proteomes" id="UP000274391"/>
    </source>
</evidence>
<dbReference type="EC" id="2.7.1.12" evidence="3 10"/>
<dbReference type="Gene3D" id="3.40.50.300">
    <property type="entry name" value="P-loop containing nucleotide triphosphate hydrolases"/>
    <property type="match status" value="1"/>
</dbReference>
<name>A0A3P3W1D8_9MICO</name>
<dbReference type="PANTHER" id="PTHR43442">
    <property type="entry name" value="GLUCONOKINASE-RELATED"/>
    <property type="match status" value="1"/>
</dbReference>
<comment type="similarity">
    <text evidence="2 10">Belongs to the gluconokinase GntK/GntV family.</text>
</comment>
<dbReference type="GO" id="GO:0019521">
    <property type="term" value="P:D-gluconate metabolic process"/>
    <property type="evidence" value="ECO:0007669"/>
    <property type="project" value="UniProtKB-KW"/>
</dbReference>
<dbReference type="RefSeq" id="WP_124969117.1">
    <property type="nucleotide sequence ID" value="NZ_RQVS01000001.1"/>
</dbReference>
<organism evidence="11 12">
    <name type="scientific">Gulosibacter macacae</name>
    <dbReference type="NCBI Taxonomy" id="2488791"/>
    <lineage>
        <taxon>Bacteria</taxon>
        <taxon>Bacillati</taxon>
        <taxon>Actinomycetota</taxon>
        <taxon>Actinomycetes</taxon>
        <taxon>Micrococcales</taxon>
        <taxon>Microbacteriaceae</taxon>
        <taxon>Gulosibacter</taxon>
    </lineage>
</organism>
<comment type="caution">
    <text evidence="11">The sequence shown here is derived from an EMBL/GenBank/DDBJ whole genome shotgun (WGS) entry which is preliminary data.</text>
</comment>
<reference evidence="11 12" key="1">
    <citation type="submission" date="2018-11" db="EMBL/GenBank/DDBJ databases">
        <title>YIM 102482-1 draft genome.</title>
        <authorList>
            <person name="Li G."/>
            <person name="Jiang Y."/>
        </authorList>
    </citation>
    <scope>NUCLEOTIDE SEQUENCE [LARGE SCALE GENOMIC DNA]</scope>
    <source>
        <strain evidence="11 12">YIM 102482-1</strain>
    </source>
</reference>
<accession>A0A3P3W1D8</accession>
<evidence type="ECO:0000256" key="9">
    <source>
        <dbReference type="ARBA" id="ARBA00048090"/>
    </source>
</evidence>
<sequence length="186" mass="20468">MPEIPSPVQRVHLVFMGVSGSGKTTIAELVRARTSFPFVESDKLHPPENIAKMSAGHPLNDDDRWPWLERIRDWLSNQENLGSSSIATCSALKRSYRDVLRAAAPAVVFVHVTDPYEVIAARLAARKGHFMPPGLLQSQLDTLEDLQPDEAAVEISNEDAPELVAARVLAILAERYPAVGFPHAEL</sequence>
<dbReference type="InterPro" id="IPR027417">
    <property type="entry name" value="P-loop_NTPase"/>
</dbReference>
<keyword evidence="6 10" id="KW-0418">Kinase</keyword>
<evidence type="ECO:0000256" key="6">
    <source>
        <dbReference type="ARBA" id="ARBA00022777"/>
    </source>
</evidence>
<keyword evidence="8" id="KW-0311">Gluconate utilization</keyword>
<keyword evidence="4 10" id="KW-0808">Transferase</keyword>
<keyword evidence="7 10" id="KW-0067">ATP-binding</keyword>
<dbReference type="AlphaFoldDB" id="A0A3P3W1D8"/>
<dbReference type="InterPro" id="IPR006001">
    <property type="entry name" value="Therm_gnt_kin"/>
</dbReference>
<comment type="catalytic activity">
    <reaction evidence="9 10">
        <text>D-gluconate + ATP = 6-phospho-D-gluconate + ADP + H(+)</text>
        <dbReference type="Rhea" id="RHEA:19433"/>
        <dbReference type="ChEBI" id="CHEBI:15378"/>
        <dbReference type="ChEBI" id="CHEBI:18391"/>
        <dbReference type="ChEBI" id="CHEBI:30616"/>
        <dbReference type="ChEBI" id="CHEBI:58759"/>
        <dbReference type="ChEBI" id="CHEBI:456216"/>
        <dbReference type="EC" id="2.7.1.12"/>
    </reaction>
</comment>
<gene>
    <name evidence="11" type="ORF">EG850_01480</name>
</gene>
<evidence type="ECO:0000256" key="4">
    <source>
        <dbReference type="ARBA" id="ARBA00022679"/>
    </source>
</evidence>
<evidence type="ECO:0000256" key="2">
    <source>
        <dbReference type="ARBA" id="ARBA00008420"/>
    </source>
</evidence>
<evidence type="ECO:0000256" key="8">
    <source>
        <dbReference type="ARBA" id="ARBA00023064"/>
    </source>
</evidence>
<dbReference type="Proteomes" id="UP000274391">
    <property type="component" value="Unassembled WGS sequence"/>
</dbReference>
<dbReference type="GO" id="GO:0005737">
    <property type="term" value="C:cytoplasm"/>
    <property type="evidence" value="ECO:0007669"/>
    <property type="project" value="TreeGrafter"/>
</dbReference>
<comment type="pathway">
    <text evidence="1">Carbohydrate acid metabolism.</text>
</comment>
<evidence type="ECO:0000256" key="5">
    <source>
        <dbReference type="ARBA" id="ARBA00022741"/>
    </source>
</evidence>
<protein>
    <recommendedName>
        <fullName evidence="3 10">Gluconokinase</fullName>
        <ecNumber evidence="3 10">2.7.1.12</ecNumber>
    </recommendedName>
</protein>
<evidence type="ECO:0000256" key="7">
    <source>
        <dbReference type="ARBA" id="ARBA00022840"/>
    </source>
</evidence>
<dbReference type="NCBIfam" id="TIGR01313">
    <property type="entry name" value="therm_gnt_kin"/>
    <property type="match status" value="1"/>
</dbReference>
<evidence type="ECO:0000256" key="10">
    <source>
        <dbReference type="RuleBase" id="RU363066"/>
    </source>
</evidence>
<dbReference type="GO" id="GO:0005524">
    <property type="term" value="F:ATP binding"/>
    <property type="evidence" value="ECO:0007669"/>
    <property type="project" value="UniProtKB-KW"/>
</dbReference>
<dbReference type="EMBL" id="RQVS01000001">
    <property type="protein sequence ID" value="RRJ88835.1"/>
    <property type="molecule type" value="Genomic_DNA"/>
</dbReference>
<dbReference type="Pfam" id="PF13671">
    <property type="entry name" value="AAA_33"/>
    <property type="match status" value="1"/>
</dbReference>
<dbReference type="SUPFAM" id="SSF52540">
    <property type="entry name" value="P-loop containing nucleoside triphosphate hydrolases"/>
    <property type="match status" value="1"/>
</dbReference>
<keyword evidence="12" id="KW-1185">Reference proteome</keyword>
<dbReference type="GO" id="GO:0046316">
    <property type="term" value="F:gluconokinase activity"/>
    <property type="evidence" value="ECO:0007669"/>
    <property type="project" value="UniProtKB-EC"/>
</dbReference>
<dbReference type="FunFam" id="3.40.50.300:FF:000522">
    <property type="entry name" value="Gluconokinase"/>
    <property type="match status" value="1"/>
</dbReference>